<proteinExistence type="predicted"/>
<gene>
    <name evidence="1" type="ORF">O4220_11540</name>
</gene>
<dbReference type="RefSeq" id="WP_269604238.1">
    <property type="nucleotide sequence ID" value="NZ_JAPWIJ010000004.1"/>
</dbReference>
<protein>
    <submittedName>
        <fullName evidence="1">TIGR04076 family protein</fullName>
    </submittedName>
</protein>
<comment type="caution">
    <text evidence="1">The sequence shown here is derived from an EMBL/GenBank/DDBJ whole genome shotgun (WGS) entry which is preliminary data.</text>
</comment>
<dbReference type="Proteomes" id="UP001081071">
    <property type="component" value="Unassembled WGS sequence"/>
</dbReference>
<evidence type="ECO:0000313" key="2">
    <source>
        <dbReference type="Proteomes" id="UP001081071"/>
    </source>
</evidence>
<dbReference type="NCBIfam" id="TIGR04076">
    <property type="entry name" value="TIGR04076 family protein"/>
    <property type="match status" value="1"/>
</dbReference>
<organism evidence="1 2">
    <name type="scientific">Rhodococcus ruber</name>
    <dbReference type="NCBI Taxonomy" id="1830"/>
    <lineage>
        <taxon>Bacteria</taxon>
        <taxon>Bacillati</taxon>
        <taxon>Actinomycetota</taxon>
        <taxon>Actinomycetes</taxon>
        <taxon>Mycobacteriales</taxon>
        <taxon>Nocardiaceae</taxon>
        <taxon>Rhodococcus</taxon>
    </lineage>
</organism>
<accession>A0ABT4MDT0</accession>
<sequence length="106" mass="12124">MTDEEMTLFDLRVTVCEIKGRSVCGMKEGDFFEVRNSDRLSLPDGQAFCYWAIQAVLPMLPAKMRRLPASDWLEQDTMACCPDPEEGLLMRIDRIGEVTMRTEDLS</sequence>
<reference evidence="1" key="1">
    <citation type="submission" date="2022-12" db="EMBL/GenBank/DDBJ databases">
        <authorList>
            <person name="Krivoruchko A.V."/>
            <person name="Elkin A."/>
        </authorList>
    </citation>
    <scope>NUCLEOTIDE SEQUENCE</scope>
    <source>
        <strain evidence="1">IEGM 1391</strain>
    </source>
</reference>
<name>A0ABT4MDT0_9NOCA</name>
<dbReference type="InterPro" id="IPR023811">
    <property type="entry name" value="CHP04076"/>
</dbReference>
<dbReference type="EMBL" id="JAPWIJ010000004">
    <property type="protein sequence ID" value="MCZ4519148.1"/>
    <property type="molecule type" value="Genomic_DNA"/>
</dbReference>
<evidence type="ECO:0000313" key="1">
    <source>
        <dbReference type="EMBL" id="MCZ4519148.1"/>
    </source>
</evidence>
<keyword evidence="2" id="KW-1185">Reference proteome</keyword>